<proteinExistence type="inferred from homology"/>
<dbReference type="InterPro" id="IPR038987">
    <property type="entry name" value="MoeA-like"/>
</dbReference>
<comment type="cofactor">
    <cofactor evidence="5">
        <name>Mg(2+)</name>
        <dbReference type="ChEBI" id="CHEBI:18420"/>
    </cofactor>
</comment>
<evidence type="ECO:0000313" key="7">
    <source>
        <dbReference type="EMBL" id="QPR30638.1"/>
    </source>
</evidence>
<dbReference type="Gene3D" id="2.40.340.10">
    <property type="entry name" value="MoeA, C-terminal, domain IV"/>
    <property type="match status" value="1"/>
</dbReference>
<dbReference type="SUPFAM" id="SSF63867">
    <property type="entry name" value="MoeA C-terminal domain-like"/>
    <property type="match status" value="1"/>
</dbReference>
<keyword evidence="5" id="KW-0501">Molybdenum cofactor biosynthesis</keyword>
<dbReference type="PANTHER" id="PTHR10192">
    <property type="entry name" value="MOLYBDOPTERIN BIOSYNTHESIS PROTEIN"/>
    <property type="match status" value="1"/>
</dbReference>
<comment type="function">
    <text evidence="1 5">Catalyzes the insertion of molybdate into adenylated molybdopterin with the concomitant release of AMP.</text>
</comment>
<dbReference type="InterPro" id="IPR005110">
    <property type="entry name" value="MoeA_linker/N"/>
</dbReference>
<dbReference type="Pfam" id="PF00994">
    <property type="entry name" value="MoCF_biosynth"/>
    <property type="match status" value="1"/>
</dbReference>
<sequence length="411" mass="42596">MKPIEEYLRDVVSHCQPRATVTLSIADAAGLVLAEDAIAGLPVPPFSNSAMDGYLVNKADLAGEGPWTLPVSGDTPAGDAPKPVAAGTAQRIMTGAPVVDGAELAVIPVEDTNIAPGPVPLPGEITVHSYNPERDHIRRRGTNIAPGAMTAPAGTVIDAGTTAALISTGVKNVQVVAPLRIAVISTGDEVVPSTADLQAGQLPDSNLPMIAQLCTQYIPSPLPPTVAHCSDDPDAFAELLDQLSADHDLIITTGGVSVGAFDVTRDAGEKRDIWFGPINMKPGKPQGVGNWNDAVLLCLPGNPVAAWVSFQLFCKPAIDALRGLAPASSLFNRPFVDAIAGADFPIPRPFGRNVAVPVRMSYSADGAVATPYSGTTLGSHFVGSLVALDGLCLINQEDQLHTGDTVRILLA</sequence>
<dbReference type="SUPFAM" id="SSF53218">
    <property type="entry name" value="Molybdenum cofactor biosynthesis proteins"/>
    <property type="match status" value="1"/>
</dbReference>
<comment type="pathway">
    <text evidence="5">Cofactor biosynthesis; molybdopterin biosynthesis.</text>
</comment>
<keyword evidence="5" id="KW-0460">Magnesium</keyword>
<dbReference type="InterPro" id="IPR036135">
    <property type="entry name" value="MoeA_linker/N_sf"/>
</dbReference>
<dbReference type="Proteomes" id="UP000595198">
    <property type="component" value="Chromosome"/>
</dbReference>
<dbReference type="InterPro" id="IPR036688">
    <property type="entry name" value="MoeA_C_domain_IV_sf"/>
</dbReference>
<dbReference type="RefSeq" id="WP_197914683.1">
    <property type="nucleotide sequence ID" value="NZ_CP065628.1"/>
</dbReference>
<dbReference type="EC" id="2.10.1.1" evidence="5"/>
<dbReference type="Gene3D" id="2.170.190.11">
    <property type="entry name" value="Molybdopterin biosynthesis moea protein, domain 3"/>
    <property type="match status" value="1"/>
</dbReference>
<dbReference type="Gene3D" id="3.40.980.10">
    <property type="entry name" value="MoaB/Mog-like domain"/>
    <property type="match status" value="1"/>
</dbReference>
<evidence type="ECO:0000256" key="5">
    <source>
        <dbReference type="RuleBase" id="RU365090"/>
    </source>
</evidence>
<dbReference type="PANTHER" id="PTHR10192:SF5">
    <property type="entry name" value="GEPHYRIN"/>
    <property type="match status" value="1"/>
</dbReference>
<evidence type="ECO:0000256" key="4">
    <source>
        <dbReference type="ARBA" id="ARBA00047317"/>
    </source>
</evidence>
<dbReference type="InterPro" id="IPR001453">
    <property type="entry name" value="MoaB/Mog_dom"/>
</dbReference>
<evidence type="ECO:0000259" key="6">
    <source>
        <dbReference type="SMART" id="SM00852"/>
    </source>
</evidence>
<dbReference type="GO" id="GO:0005829">
    <property type="term" value="C:cytosol"/>
    <property type="evidence" value="ECO:0007669"/>
    <property type="project" value="TreeGrafter"/>
</dbReference>
<dbReference type="Pfam" id="PF03453">
    <property type="entry name" value="MoeA_N"/>
    <property type="match status" value="1"/>
</dbReference>
<dbReference type="Gene3D" id="3.90.105.10">
    <property type="entry name" value="Molybdopterin biosynthesis moea protein, domain 2"/>
    <property type="match status" value="1"/>
</dbReference>
<evidence type="ECO:0000313" key="10">
    <source>
        <dbReference type="Proteomes" id="UP000595198"/>
    </source>
</evidence>
<accession>A0AB37GFV5</accession>
<dbReference type="EMBL" id="CP066023">
    <property type="protein sequence ID" value="QQB82473.1"/>
    <property type="molecule type" value="Genomic_DNA"/>
</dbReference>
<dbReference type="GO" id="GO:0061599">
    <property type="term" value="F:molybdopterin molybdotransferase activity"/>
    <property type="evidence" value="ECO:0007669"/>
    <property type="project" value="UniProtKB-UniRule"/>
</dbReference>
<dbReference type="Proteomes" id="UP000594774">
    <property type="component" value="Chromosome"/>
</dbReference>
<dbReference type="EMBL" id="CP065628">
    <property type="protein sequence ID" value="QPR30638.1"/>
    <property type="molecule type" value="Genomic_DNA"/>
</dbReference>
<dbReference type="AlphaFoldDB" id="A0AB37GFV5"/>
<dbReference type="GO" id="GO:0006777">
    <property type="term" value="P:Mo-molybdopterin cofactor biosynthetic process"/>
    <property type="evidence" value="ECO:0007669"/>
    <property type="project" value="UniProtKB-UniRule"/>
</dbReference>
<keyword evidence="10" id="KW-1185">Reference proteome</keyword>
<comment type="similarity">
    <text evidence="2 5">Belongs to the MoeA family.</text>
</comment>
<organism evidence="7 9">
    <name type="scientific">Corynebacterium amycolatum</name>
    <dbReference type="NCBI Taxonomy" id="43765"/>
    <lineage>
        <taxon>Bacteria</taxon>
        <taxon>Bacillati</taxon>
        <taxon>Actinomycetota</taxon>
        <taxon>Actinomycetes</taxon>
        <taxon>Mycobacteriales</taxon>
        <taxon>Corynebacteriaceae</taxon>
        <taxon>Corynebacterium</taxon>
    </lineage>
</organism>
<reference evidence="9 10" key="1">
    <citation type="submission" date="2020-12" db="EMBL/GenBank/DDBJ databases">
        <title>FDA dAtabase for Regulatory Grade micrObial Sequences (FDA-ARGOS): Supporting development and validation of Infectious Disease Dx tests.</title>
        <authorList>
            <person name="Sproer C."/>
            <person name="Gronow S."/>
            <person name="Severitt S."/>
            <person name="Schroder I."/>
            <person name="Tallon L."/>
            <person name="Sadzewicz L."/>
            <person name="Zhao X."/>
            <person name="Boylan J."/>
            <person name="Ott S."/>
            <person name="Bowen H."/>
            <person name="Vavikolanu K."/>
            <person name="Mehta A."/>
            <person name="Aluvathingal J."/>
            <person name="Nadendla S."/>
            <person name="Lowell S."/>
            <person name="Myers T."/>
            <person name="Yan Y."/>
            <person name="Sichtig H."/>
        </authorList>
    </citation>
    <scope>NUCLEOTIDE SEQUENCE [LARGE SCALE GENOMIC DNA]</scope>
    <source>
        <strain evidence="7 9">FDAARGOS_938</strain>
        <strain evidence="8 10">FDAARGOS_991</strain>
    </source>
</reference>
<dbReference type="GO" id="GO:0046872">
    <property type="term" value="F:metal ion binding"/>
    <property type="evidence" value="ECO:0007669"/>
    <property type="project" value="UniProtKB-UniRule"/>
</dbReference>
<name>A0AB37GFV5_CORAY</name>
<keyword evidence="5" id="KW-0808">Transferase</keyword>
<protein>
    <recommendedName>
        <fullName evidence="5">Molybdopterin molybdenumtransferase</fullName>
        <ecNumber evidence="5">2.10.1.1</ecNumber>
    </recommendedName>
</protein>
<dbReference type="InterPro" id="IPR036425">
    <property type="entry name" value="MoaB/Mog-like_dom_sf"/>
</dbReference>
<dbReference type="CDD" id="cd00887">
    <property type="entry name" value="MoeA"/>
    <property type="match status" value="1"/>
</dbReference>
<feature type="domain" description="MoaB/Mog" evidence="6">
    <location>
        <begin position="182"/>
        <end position="320"/>
    </location>
</feature>
<comment type="catalytic activity">
    <reaction evidence="4">
        <text>adenylyl-molybdopterin + molybdate = Mo-molybdopterin + AMP + H(+)</text>
        <dbReference type="Rhea" id="RHEA:35047"/>
        <dbReference type="ChEBI" id="CHEBI:15378"/>
        <dbReference type="ChEBI" id="CHEBI:36264"/>
        <dbReference type="ChEBI" id="CHEBI:62727"/>
        <dbReference type="ChEBI" id="CHEBI:71302"/>
        <dbReference type="ChEBI" id="CHEBI:456215"/>
        <dbReference type="EC" id="2.10.1.1"/>
    </reaction>
</comment>
<keyword evidence="5" id="KW-0479">Metal-binding</keyword>
<evidence type="ECO:0000256" key="1">
    <source>
        <dbReference type="ARBA" id="ARBA00002901"/>
    </source>
</evidence>
<evidence type="ECO:0000256" key="3">
    <source>
        <dbReference type="ARBA" id="ARBA00022505"/>
    </source>
</evidence>
<keyword evidence="3 5" id="KW-0500">Molybdenum</keyword>
<evidence type="ECO:0000313" key="8">
    <source>
        <dbReference type="EMBL" id="QQB82473.1"/>
    </source>
</evidence>
<dbReference type="SMART" id="SM00852">
    <property type="entry name" value="MoCF_biosynth"/>
    <property type="match status" value="1"/>
</dbReference>
<evidence type="ECO:0000313" key="9">
    <source>
        <dbReference type="Proteomes" id="UP000594774"/>
    </source>
</evidence>
<dbReference type="SUPFAM" id="SSF63882">
    <property type="entry name" value="MoeA N-terminal region -like"/>
    <property type="match status" value="1"/>
</dbReference>
<dbReference type="NCBIfam" id="TIGR00177">
    <property type="entry name" value="molyb_syn"/>
    <property type="match status" value="1"/>
</dbReference>
<evidence type="ECO:0000256" key="2">
    <source>
        <dbReference type="ARBA" id="ARBA00010763"/>
    </source>
</evidence>
<gene>
    <name evidence="7" type="ORF">I6G95_10690</name>
    <name evidence="8" type="ORF">I6H48_11250</name>
</gene>